<dbReference type="GO" id="GO:0006355">
    <property type="term" value="P:regulation of DNA-templated transcription"/>
    <property type="evidence" value="ECO:0007669"/>
    <property type="project" value="TreeGrafter"/>
</dbReference>
<dbReference type="GO" id="GO:0000156">
    <property type="term" value="F:phosphorelay response regulator activity"/>
    <property type="evidence" value="ECO:0007669"/>
    <property type="project" value="TreeGrafter"/>
</dbReference>
<dbReference type="RefSeq" id="WP_089219493.1">
    <property type="nucleotide sequence ID" value="NZ_FZOS01000009.1"/>
</dbReference>
<dbReference type="EMBL" id="FZOS01000009">
    <property type="protein sequence ID" value="SNS56149.1"/>
    <property type="molecule type" value="Genomic_DNA"/>
</dbReference>
<dbReference type="PROSITE" id="PS50930">
    <property type="entry name" value="HTH_LYTTR"/>
    <property type="match status" value="1"/>
</dbReference>
<feature type="modified residue" description="4-aspartylphosphate" evidence="2">
    <location>
        <position position="63"/>
    </location>
</feature>
<name>A0A239FGX5_9SPHN</name>
<dbReference type="InterPro" id="IPR011006">
    <property type="entry name" value="CheY-like_superfamily"/>
</dbReference>
<dbReference type="InterPro" id="IPR007492">
    <property type="entry name" value="LytTR_DNA-bd_dom"/>
</dbReference>
<dbReference type="PROSITE" id="PS50110">
    <property type="entry name" value="RESPONSE_REGULATORY"/>
    <property type="match status" value="1"/>
</dbReference>
<keyword evidence="6" id="KW-1185">Reference proteome</keyword>
<keyword evidence="1" id="KW-0238">DNA-binding</keyword>
<dbReference type="PANTHER" id="PTHR48111">
    <property type="entry name" value="REGULATOR OF RPOS"/>
    <property type="match status" value="1"/>
</dbReference>
<dbReference type="InterPro" id="IPR001789">
    <property type="entry name" value="Sig_transdc_resp-reg_receiver"/>
</dbReference>
<dbReference type="AlphaFoldDB" id="A0A239FGX5"/>
<dbReference type="Gene3D" id="2.40.50.1020">
    <property type="entry name" value="LytTr DNA-binding domain"/>
    <property type="match status" value="1"/>
</dbReference>
<accession>A0A239FGX5</accession>
<organism evidence="5 6">
    <name type="scientific">Edaphosphingomonas laterariae</name>
    <dbReference type="NCBI Taxonomy" id="861865"/>
    <lineage>
        <taxon>Bacteria</taxon>
        <taxon>Pseudomonadati</taxon>
        <taxon>Pseudomonadota</taxon>
        <taxon>Alphaproteobacteria</taxon>
        <taxon>Sphingomonadales</taxon>
        <taxon>Rhizorhabdaceae</taxon>
        <taxon>Edaphosphingomonas</taxon>
    </lineage>
</organism>
<dbReference type="PANTHER" id="PTHR48111:SF3">
    <property type="entry name" value="TRANSCRIPTIONAL REGULATORY PROTEIN BTSR"/>
    <property type="match status" value="1"/>
</dbReference>
<reference evidence="6" key="1">
    <citation type="submission" date="2017-06" db="EMBL/GenBank/DDBJ databases">
        <authorList>
            <person name="Varghese N."/>
            <person name="Submissions S."/>
        </authorList>
    </citation>
    <scope>NUCLEOTIDE SEQUENCE [LARGE SCALE GENOMIC DNA]</scope>
    <source>
        <strain evidence="6">LNB2</strain>
    </source>
</reference>
<evidence type="ECO:0000256" key="2">
    <source>
        <dbReference type="PROSITE-ProRule" id="PRU00169"/>
    </source>
</evidence>
<evidence type="ECO:0000256" key="1">
    <source>
        <dbReference type="ARBA" id="ARBA00023125"/>
    </source>
</evidence>
<dbReference type="InterPro" id="IPR039420">
    <property type="entry name" value="WalR-like"/>
</dbReference>
<dbReference type="GO" id="GO:0000976">
    <property type="term" value="F:transcription cis-regulatory region binding"/>
    <property type="evidence" value="ECO:0007669"/>
    <property type="project" value="TreeGrafter"/>
</dbReference>
<dbReference type="Pfam" id="PF00072">
    <property type="entry name" value="Response_reg"/>
    <property type="match status" value="1"/>
</dbReference>
<dbReference type="OrthoDB" id="9786101at2"/>
<gene>
    <name evidence="5" type="ORF">SAMN06295912_10939</name>
</gene>
<dbReference type="SUPFAM" id="SSF52172">
    <property type="entry name" value="CheY-like"/>
    <property type="match status" value="1"/>
</dbReference>
<feature type="domain" description="Response regulatory" evidence="3">
    <location>
        <begin position="12"/>
        <end position="126"/>
    </location>
</feature>
<sequence length="250" mass="27698">MAADPGAERPLRTLIVDDEPLAIERLQILCAQTPGIDLVGTATDGEAALRLVEALKPDLLLCDIAMPGLDGMGVAHALEAQADRPAIIFCTAFDQFAVAAFDVAAVDYLLKPVSGDRLGKAVARVHEKLRAPPADQPAATNWTDEFWVPHRSEMIRIAATDIDRIEAERDYMRLHIGPRSFLLHQTISELERRLDPERFVRLHRSTIVRRDHIAKLRHDGLGVWHADLADGTEVRIGRTYLQAAKALMGR</sequence>
<dbReference type="SMART" id="SM00448">
    <property type="entry name" value="REC"/>
    <property type="match status" value="1"/>
</dbReference>
<dbReference type="GO" id="GO:0005829">
    <property type="term" value="C:cytosol"/>
    <property type="evidence" value="ECO:0007669"/>
    <property type="project" value="TreeGrafter"/>
</dbReference>
<evidence type="ECO:0000259" key="4">
    <source>
        <dbReference type="PROSITE" id="PS50930"/>
    </source>
</evidence>
<dbReference type="Pfam" id="PF04397">
    <property type="entry name" value="LytTR"/>
    <property type="match status" value="1"/>
</dbReference>
<dbReference type="Proteomes" id="UP000198281">
    <property type="component" value="Unassembled WGS sequence"/>
</dbReference>
<evidence type="ECO:0000259" key="3">
    <source>
        <dbReference type="PROSITE" id="PS50110"/>
    </source>
</evidence>
<dbReference type="SMART" id="SM00850">
    <property type="entry name" value="LytTR"/>
    <property type="match status" value="1"/>
</dbReference>
<proteinExistence type="predicted"/>
<dbReference type="Gene3D" id="3.40.50.2300">
    <property type="match status" value="1"/>
</dbReference>
<protein>
    <submittedName>
        <fullName evidence="5">Two component transcriptional regulator, LytTR family</fullName>
    </submittedName>
</protein>
<keyword evidence="2" id="KW-0597">Phosphoprotein</keyword>
<evidence type="ECO:0000313" key="6">
    <source>
        <dbReference type="Proteomes" id="UP000198281"/>
    </source>
</evidence>
<evidence type="ECO:0000313" key="5">
    <source>
        <dbReference type="EMBL" id="SNS56149.1"/>
    </source>
</evidence>
<feature type="domain" description="HTH LytTR-type" evidence="4">
    <location>
        <begin position="146"/>
        <end position="250"/>
    </location>
</feature>
<dbReference type="GO" id="GO:0032993">
    <property type="term" value="C:protein-DNA complex"/>
    <property type="evidence" value="ECO:0007669"/>
    <property type="project" value="TreeGrafter"/>
</dbReference>